<evidence type="ECO:0000256" key="3">
    <source>
        <dbReference type="ARBA" id="ARBA00004173"/>
    </source>
</evidence>
<evidence type="ECO:0000313" key="24">
    <source>
        <dbReference type="Proteomes" id="UP001162480"/>
    </source>
</evidence>
<dbReference type="Pfam" id="PF01661">
    <property type="entry name" value="Macro"/>
    <property type="match status" value="2"/>
</dbReference>
<dbReference type="InterPro" id="IPR037197">
    <property type="entry name" value="WWE_dom_sf"/>
</dbReference>
<evidence type="ECO:0000256" key="8">
    <source>
        <dbReference type="ARBA" id="ARBA00022827"/>
    </source>
</evidence>
<dbReference type="CDD" id="cd02907">
    <property type="entry name" value="Macro_Af1521_BAL-like"/>
    <property type="match status" value="1"/>
</dbReference>
<feature type="region of interest" description="Disordered" evidence="20">
    <location>
        <begin position="1174"/>
        <end position="1198"/>
    </location>
</feature>
<evidence type="ECO:0000256" key="10">
    <source>
        <dbReference type="ARBA" id="ARBA00023002"/>
    </source>
</evidence>
<evidence type="ECO:0000256" key="4">
    <source>
        <dbReference type="ARBA" id="ARBA00022630"/>
    </source>
</evidence>
<dbReference type="GO" id="GO:0003714">
    <property type="term" value="F:transcription corepressor activity"/>
    <property type="evidence" value="ECO:0007669"/>
    <property type="project" value="TreeGrafter"/>
</dbReference>
<evidence type="ECO:0000256" key="5">
    <source>
        <dbReference type="ARBA" id="ARBA00022676"/>
    </source>
</evidence>
<evidence type="ECO:0000259" key="22">
    <source>
        <dbReference type="PROSITE" id="PS51154"/>
    </source>
</evidence>
<evidence type="ECO:0000256" key="14">
    <source>
        <dbReference type="ARBA" id="ARBA00051038"/>
    </source>
</evidence>
<evidence type="ECO:0000256" key="19">
    <source>
        <dbReference type="RuleBase" id="RU362114"/>
    </source>
</evidence>
<name>A0AA36AJR1_OCTVU</name>
<dbReference type="PROSITE" id="PS51059">
    <property type="entry name" value="PARP_CATALYTIC"/>
    <property type="match status" value="1"/>
</dbReference>
<dbReference type="SUPFAM" id="SSF52949">
    <property type="entry name" value="Macro domain-like"/>
    <property type="match status" value="3"/>
</dbReference>
<keyword evidence="10" id="KW-0560">Oxidoreductase</keyword>
<dbReference type="Pfam" id="PF23085">
    <property type="entry name" value="RRM_PARP14_3"/>
    <property type="match status" value="2"/>
</dbReference>
<reference evidence="23" key="1">
    <citation type="submission" date="2023-08" db="EMBL/GenBank/DDBJ databases">
        <authorList>
            <person name="Alioto T."/>
            <person name="Alioto T."/>
            <person name="Gomez Garrido J."/>
        </authorList>
    </citation>
    <scope>NUCLEOTIDE SEQUENCE</scope>
</reference>
<dbReference type="CDD" id="cd01439">
    <property type="entry name" value="TCCD_inducible_PARP_like"/>
    <property type="match status" value="1"/>
</dbReference>
<keyword evidence="8" id="KW-0274">FAD</keyword>
<keyword evidence="7" id="KW-0874">Quinone</keyword>
<evidence type="ECO:0000256" key="15">
    <source>
        <dbReference type="ARBA" id="ARBA00052810"/>
    </source>
</evidence>
<evidence type="ECO:0000256" key="11">
    <source>
        <dbReference type="ARBA" id="ARBA00023027"/>
    </source>
</evidence>
<dbReference type="PANTHER" id="PTHR14453:SF67">
    <property type="entry name" value="POLY [ADP-RIBOSE] POLYMERASE"/>
    <property type="match status" value="1"/>
</dbReference>
<comment type="catalytic activity">
    <reaction evidence="14">
        <text>ubiquinone-10 + hydrogen sulfide + sulfite + 2 H(+) = ubiquinol-10 + thiosulfate</text>
        <dbReference type="Rhea" id="RHEA:38359"/>
        <dbReference type="ChEBI" id="CHEBI:15378"/>
        <dbReference type="ChEBI" id="CHEBI:17359"/>
        <dbReference type="ChEBI" id="CHEBI:29919"/>
        <dbReference type="ChEBI" id="CHEBI:33542"/>
        <dbReference type="ChEBI" id="CHEBI:46245"/>
        <dbReference type="ChEBI" id="CHEBI:64183"/>
    </reaction>
    <physiologicalReaction direction="left-to-right" evidence="14">
        <dbReference type="Rhea" id="RHEA:38360"/>
    </physiologicalReaction>
</comment>
<dbReference type="GO" id="GO:0003950">
    <property type="term" value="F:NAD+ poly-ADP-ribosyltransferase activity"/>
    <property type="evidence" value="ECO:0007669"/>
    <property type="project" value="UniProtKB-UniRule"/>
</dbReference>
<evidence type="ECO:0000256" key="18">
    <source>
        <dbReference type="ARBA" id="ARBA00060891"/>
    </source>
</evidence>
<keyword evidence="9" id="KW-0809">Transit peptide</keyword>
<dbReference type="Gene3D" id="3.30.720.50">
    <property type="match status" value="1"/>
</dbReference>
<comment type="function">
    <text evidence="17">Catalyzes the oxidation of hydrogen sulfide with the help of a quinone, such as ubiquinone-10, giving rise to thiosulfate and ultimately to sulfane (molecular sulfur) atoms. Requires an additional electron acceptor; can use sulfite, sulfide or cyanide (in vitro). It is believed the in vivo electron acceptor is glutathione.</text>
</comment>
<dbReference type="GO" id="GO:0070224">
    <property type="term" value="F:sulfide:quinone oxidoreductase activity"/>
    <property type="evidence" value="ECO:0007669"/>
    <property type="project" value="UniProtKB-ARBA"/>
</dbReference>
<comment type="cofactor">
    <cofactor evidence="1">
        <name>FAD</name>
        <dbReference type="ChEBI" id="CHEBI:57692"/>
    </cofactor>
</comment>
<evidence type="ECO:0000313" key="23">
    <source>
        <dbReference type="EMBL" id="CAI9716759.1"/>
    </source>
</evidence>
<dbReference type="SUPFAM" id="SSF51905">
    <property type="entry name" value="FAD/NAD(P)-binding domain"/>
    <property type="match status" value="2"/>
</dbReference>
<dbReference type="InterPro" id="IPR002589">
    <property type="entry name" value="Macro_dom"/>
</dbReference>
<organism evidence="23 24">
    <name type="scientific">Octopus vulgaris</name>
    <name type="common">Common octopus</name>
    <dbReference type="NCBI Taxonomy" id="6645"/>
    <lineage>
        <taxon>Eukaryota</taxon>
        <taxon>Metazoa</taxon>
        <taxon>Spiralia</taxon>
        <taxon>Lophotrochozoa</taxon>
        <taxon>Mollusca</taxon>
        <taxon>Cephalopoda</taxon>
        <taxon>Coleoidea</taxon>
        <taxon>Octopodiformes</taxon>
        <taxon>Octopoda</taxon>
        <taxon>Incirrata</taxon>
        <taxon>Octopodidae</taxon>
        <taxon>Octopus</taxon>
    </lineage>
</organism>
<protein>
    <recommendedName>
        <fullName evidence="19">Poly [ADP-ribose] polymerase</fullName>
        <shortName evidence="19">PARP</shortName>
        <ecNumber evidence="19">2.4.2.-</ecNumber>
    </recommendedName>
</protein>
<comment type="similarity">
    <text evidence="18">Belongs to the SQRD family.</text>
</comment>
<feature type="domain" description="Macro" evidence="22">
    <location>
        <begin position="982"/>
        <end position="1168"/>
    </location>
</feature>
<dbReference type="EMBL" id="OX597814">
    <property type="protein sequence ID" value="CAI9716759.1"/>
    <property type="molecule type" value="Genomic_DNA"/>
</dbReference>
<keyword evidence="12" id="KW-0496">Mitochondrion</keyword>
<comment type="subcellular location">
    <subcellularLocation>
        <location evidence="3">Mitochondrion</location>
    </subcellularLocation>
    <subcellularLocation>
        <location evidence="2">Nucleus</location>
    </subcellularLocation>
</comment>
<dbReference type="InterPro" id="IPR035979">
    <property type="entry name" value="RBD_domain_sf"/>
</dbReference>
<feature type="compositionally biased region" description="Low complexity" evidence="20">
    <location>
        <begin position="1174"/>
        <end position="1185"/>
    </location>
</feature>
<dbReference type="SUPFAM" id="SSF54928">
    <property type="entry name" value="RNA-binding domain, RBD"/>
    <property type="match status" value="1"/>
</dbReference>
<evidence type="ECO:0000256" key="9">
    <source>
        <dbReference type="ARBA" id="ARBA00022946"/>
    </source>
</evidence>
<dbReference type="GO" id="GO:0106436">
    <property type="term" value="F:glutathione-dependent sulfide quinone oxidoreductase activity"/>
    <property type="evidence" value="ECO:0007669"/>
    <property type="project" value="UniProtKB-EC"/>
</dbReference>
<dbReference type="GO" id="GO:0003676">
    <property type="term" value="F:nucleic acid binding"/>
    <property type="evidence" value="ECO:0007669"/>
    <property type="project" value="InterPro"/>
</dbReference>
<dbReference type="Proteomes" id="UP001162480">
    <property type="component" value="Chromosome 1"/>
</dbReference>
<keyword evidence="4" id="KW-0285">Flavoprotein</keyword>
<proteinExistence type="inferred from homology"/>
<evidence type="ECO:0000256" key="12">
    <source>
        <dbReference type="ARBA" id="ARBA00023128"/>
    </source>
</evidence>
<dbReference type="Gene3D" id="3.90.228.10">
    <property type="match status" value="1"/>
</dbReference>
<dbReference type="PROSITE" id="PS51154">
    <property type="entry name" value="MACRO"/>
    <property type="match status" value="2"/>
</dbReference>
<comment type="catalytic activity">
    <reaction evidence="15">
        <text>ubiquinone-10 + hydrogen sulfide + glutathione + H(+) = S-sulfanylglutathione + ubiquinol-10</text>
        <dbReference type="Rhea" id="RHEA:62608"/>
        <dbReference type="ChEBI" id="CHEBI:15378"/>
        <dbReference type="ChEBI" id="CHEBI:29919"/>
        <dbReference type="ChEBI" id="CHEBI:46245"/>
        <dbReference type="ChEBI" id="CHEBI:57925"/>
        <dbReference type="ChEBI" id="CHEBI:58905"/>
        <dbReference type="ChEBI" id="CHEBI:64183"/>
    </reaction>
    <physiologicalReaction direction="left-to-right" evidence="15">
        <dbReference type="Rhea" id="RHEA:62609"/>
    </physiologicalReaction>
</comment>
<dbReference type="GO" id="GO:0005739">
    <property type="term" value="C:mitochondrion"/>
    <property type="evidence" value="ECO:0007669"/>
    <property type="project" value="UniProtKB-SubCell"/>
</dbReference>
<dbReference type="SMART" id="SM00506">
    <property type="entry name" value="A1pp"/>
    <property type="match status" value="2"/>
</dbReference>
<feature type="compositionally biased region" description="Acidic residues" evidence="20">
    <location>
        <begin position="1468"/>
        <end position="1480"/>
    </location>
</feature>
<keyword evidence="24" id="KW-1185">Reference proteome</keyword>
<dbReference type="GO" id="GO:0005634">
    <property type="term" value="C:nucleus"/>
    <property type="evidence" value="ECO:0007669"/>
    <property type="project" value="UniProtKB-SubCell"/>
</dbReference>
<keyword evidence="5 19" id="KW-0328">Glycosyltransferase</keyword>
<evidence type="ECO:0000256" key="1">
    <source>
        <dbReference type="ARBA" id="ARBA00001974"/>
    </source>
</evidence>
<dbReference type="InterPro" id="IPR052056">
    <property type="entry name" value="Mono-ARTD/PARP"/>
</dbReference>
<evidence type="ECO:0000259" key="21">
    <source>
        <dbReference type="PROSITE" id="PS51059"/>
    </source>
</evidence>
<evidence type="ECO:0000256" key="2">
    <source>
        <dbReference type="ARBA" id="ARBA00004123"/>
    </source>
</evidence>
<feature type="domain" description="PARP catalytic" evidence="21">
    <location>
        <begin position="1658"/>
        <end position="1848"/>
    </location>
</feature>
<dbReference type="FunFam" id="3.50.50.60:FF:000034">
    <property type="entry name" value="sulfide:quinone oxidoreductase, mitochondrial"/>
    <property type="match status" value="1"/>
</dbReference>
<dbReference type="GO" id="GO:0006790">
    <property type="term" value="P:sulfur compound metabolic process"/>
    <property type="evidence" value="ECO:0007669"/>
    <property type="project" value="UniProtKB-ARBA"/>
</dbReference>
<evidence type="ECO:0000256" key="16">
    <source>
        <dbReference type="ARBA" id="ARBA00052986"/>
    </source>
</evidence>
<dbReference type="Gene3D" id="3.50.50.60">
    <property type="entry name" value="FAD/NAD(P)-binding domain"/>
    <property type="match status" value="2"/>
</dbReference>
<dbReference type="InterPro" id="IPR036188">
    <property type="entry name" value="FAD/NAD-bd_sf"/>
</dbReference>
<dbReference type="EC" id="2.4.2.-" evidence="19"/>
<keyword evidence="6 19" id="KW-0808">Transferase</keyword>
<dbReference type="InterPro" id="IPR012317">
    <property type="entry name" value="Poly(ADP-ribose)pol_cat_dom"/>
</dbReference>
<gene>
    <name evidence="23" type="ORF">OCTVUL_1B029779</name>
</gene>
<evidence type="ECO:0000256" key="17">
    <source>
        <dbReference type="ARBA" id="ARBA00059167"/>
    </source>
</evidence>
<dbReference type="InterPro" id="IPR012677">
    <property type="entry name" value="Nucleotide-bd_a/b_plait_sf"/>
</dbReference>
<dbReference type="InterPro" id="IPR043472">
    <property type="entry name" value="Macro_dom-like"/>
</dbReference>
<dbReference type="Gene3D" id="3.30.70.330">
    <property type="match status" value="2"/>
</dbReference>
<feature type="region of interest" description="Disordered" evidence="20">
    <location>
        <begin position="1464"/>
        <end position="1485"/>
    </location>
</feature>
<dbReference type="SUPFAM" id="SSF56399">
    <property type="entry name" value="ADP-ribosylation"/>
    <property type="match status" value="1"/>
</dbReference>
<evidence type="ECO:0000256" key="6">
    <source>
        <dbReference type="ARBA" id="ARBA00022679"/>
    </source>
</evidence>
<dbReference type="PANTHER" id="PTHR14453">
    <property type="entry name" value="PARP/ZINC FINGER CCCH TYPE DOMAIN CONTAINING PROTEIN"/>
    <property type="match status" value="1"/>
</dbReference>
<evidence type="ECO:0000256" key="13">
    <source>
        <dbReference type="ARBA" id="ARBA00023242"/>
    </source>
</evidence>
<dbReference type="Pfam" id="PF00644">
    <property type="entry name" value="PARP"/>
    <property type="match status" value="1"/>
</dbReference>
<keyword evidence="13" id="KW-0539">Nucleus</keyword>
<dbReference type="GO" id="GO:0010629">
    <property type="term" value="P:negative regulation of gene expression"/>
    <property type="evidence" value="ECO:0007669"/>
    <property type="project" value="TreeGrafter"/>
</dbReference>
<keyword evidence="11 19" id="KW-0520">NAD</keyword>
<feature type="domain" description="Macro" evidence="22">
    <location>
        <begin position="1196"/>
        <end position="1382"/>
    </location>
</feature>
<sequence>MASVIPPNSEWINDSVVGFNPDKNFVTLKDGSKVHYEYLVLALGLQLNFHLVKGLIEGLKSDPRICSNYSIRTVGKTFPALQAFEGGNAIFTVPATPIKCGGAPQKIMYLAEEYFNKTGKRDKANVLFNTSLGVMFVVKHYSEKLYVIAKDRGIHVNFKHSLIEVRPETGEAIFKKLDSESGETATFKYDFLHVTPPMSAPDVISKSVLSDAAGFLNVNKETLQHVKYDNIFGVGDCTNIPTSKTAAAAAGQCGVLSKNLMAKMKGSNDFKSKYNGYTSCPLVTSSSKCILAEFDFTNTPTETFPFDQSKERRSMFLLKSYGLPPMYWLMMTKGISATSMEGEDEGRTILVSGIPTDFRLEAIQSYFENKSRSSGGPIKGKPERIQDSEEVIITFESEKDAENVVQRKVHKLSKYKLHVDWYKNLVWQEDAVIVSNGPKDMSEKMLIDFLEKTGKLDIVYVSPGRKAGTFLVYCQNEIDFDSDSLQRYFGNRKKSSGGDISSVQQQTSDTYIISFKEAYVVLDVCSRDHILLNVELDVQPFWVPCEENTISRQQVHGYLLPSKFHLTFLKKHKIIVNDQLKKGAEVIWKDSKFNKLKLSYSEGNLKQIEQCLKDLLNSITVETIDVPTDIFEDVVRTFKSQADQRHFYFDNRNFQANILGFNKSDVIKMKNRLLDTFRRKCEFNLNIHERRILSGHRFFEQAQRHSNDLQVRIHGNKVIFEGHTSKIANCHKNMHKILQSIVKSKLCFPLNTGMIINKKPVKVHLDDKLRDKNCIGSWETGDRDSVLLYASDKTHLSLLEIILKQTFVANTLNFIDNIKYTPNYGKWLTFVERLKEEFPDSHFIGENSIVAVDAVVNAIKNKIDNFMQSLTYESYISMPLEHFLFLKEFKEQEINDFGAKNKIKNVCLKDNKLHLEGTQEQFKKMEIFIENLRKDTSSQEVKLEMFRFRDFLQSEEGKNFMCEMQKKSESIISLNSDLGSETDRILNFVYKNCEIVLKEDDITTLDTDAIVNAANGKLDHKGGIAAAIVQKGGFEIQAESNKIMNQRRSELKTGEVVSTKAGKLKCKTIIHAVGPVWNNGRTNEIFHLSRAVQNCLAFLEEKSYTSIAIPAISTGIFGIPIEEGTKCTVRTIKNYLDTHSNSKIKHICLIDIRKEVIRAFKLHLEMVFGISKSRGTTSSNSSLLGPQQKAPPMTPRTNVASGENAGIKIQLMIGSISNASVDVIVNSTNKHLQLNDGSISKFILNAAGPEIQAECSQKHPQGISTSEVAITKGYNLNCKKVFHLALPPWGVNSSHLTLANLTQIITICLGKAERRGAKSLAFPILGAGKLRYPIENLPRTMYEAVKNYSKQNSSQIKDVYFVVYPKDTEIVKEFDEYLRNRETKLSSPSFPGPQQKTVSIIPRPYMTSGENAGIKINLMIGSISNVSVDVIVNSTNEHLQLNDGSISKFILNAAGPEIQVECNQNYPQDDEDDEDEEIEDNVSTGQHDDGVTLKFFAKYQNLDNAIETVKKEYLSLLTTEEIPFDTNLTESRKLSLRDISRTHEVQISISNKITIYGRCSLVKDAKLSVQSLLMGFKETDEETLLKTMVQWSYFDENFPANLQMFKDKVNAKLEKAYSQKKKTLDWENIKFDIKKMSFQLRGRKYKMKRQQNLKDEVTPDTWSPMGDKELIKIVPVTNGPEYDNIQATFRRKLPSCRIIKIERIQNKTLYHGYQALKRKFEVENPNITNEVDGLWHGTAERSVDGINKSGFNRSYCGKNATAYGEGVYFAGDIRYSANDTYSTPDRHGIKRIYKCSVLVGRVMQGYHGLKVLQDSYNSAVDNIQRPDIYVIFHDSQAYPNYLITFSNH</sequence>
<evidence type="ECO:0000256" key="20">
    <source>
        <dbReference type="SAM" id="MobiDB-lite"/>
    </source>
</evidence>
<dbReference type="Gene3D" id="3.40.220.10">
    <property type="entry name" value="Leucine Aminopeptidase, subunit E, domain 1"/>
    <property type="match status" value="3"/>
</dbReference>
<evidence type="ECO:0000256" key="7">
    <source>
        <dbReference type="ARBA" id="ARBA00022719"/>
    </source>
</evidence>
<comment type="catalytic activity">
    <reaction evidence="16">
        <text>a quinone + hydrogen sulfide + glutathione + H(+) = S-sulfanylglutathione + a quinol</text>
        <dbReference type="Rhea" id="RHEA:55156"/>
        <dbReference type="ChEBI" id="CHEBI:15378"/>
        <dbReference type="ChEBI" id="CHEBI:24646"/>
        <dbReference type="ChEBI" id="CHEBI:29919"/>
        <dbReference type="ChEBI" id="CHEBI:57925"/>
        <dbReference type="ChEBI" id="CHEBI:58905"/>
        <dbReference type="ChEBI" id="CHEBI:132124"/>
        <dbReference type="EC" id="1.8.5.8"/>
    </reaction>
    <physiologicalReaction direction="left-to-right" evidence="16">
        <dbReference type="Rhea" id="RHEA:55157"/>
    </physiologicalReaction>
</comment>
<dbReference type="GO" id="GO:0048038">
    <property type="term" value="F:quinone binding"/>
    <property type="evidence" value="ECO:0007669"/>
    <property type="project" value="UniProtKB-KW"/>
</dbReference>
<accession>A0AA36AJR1</accession>